<dbReference type="Pfam" id="PF02646">
    <property type="entry name" value="RmuC"/>
    <property type="match status" value="1"/>
</dbReference>
<keyword evidence="6" id="KW-0812">Transmembrane</keyword>
<dbReference type="Proteomes" id="UP000626370">
    <property type="component" value="Unassembled WGS sequence"/>
</dbReference>
<comment type="similarity">
    <text evidence="2">Belongs to the RmuC family.</text>
</comment>
<sequence length="590" mass="66793">MTDLLIQTFIFSAVLIASLLVGIRFFKNQQNNSSLKQCEELILKNTELQTSNNSLQQSISSLKEELAAANSTISHLNSIEVKFSELQQTCSNQLEYIANNKAEISKLSTQIDEKTLQLQRTSNALDKANTDITQMQKHLQSLSNEKAEQAEKLNYFEEVKAEFASTKAELTQVREKNRIISNENAEQSEKLNQLGELKQELTSLKETLAYRLNEVSELKSQLSADDEAKKALQDKIILLETAEKRLVTQFENTANKIFKEKTGEMSAQNKSSLDSLLSPLKNQIGDFSKQVNDVYTNEAKERYALKQEVHSLKALNEKMSKEATALTRALKGDNKKQGTWGEVVLERVLQESGLRLNHEYDTQLALKDEEGSLFKPDVIVHLPGDKDVVIDSKMALTAYERYFNAEDDVIRQQALKEHIIAIKNHIKQLTSKNYHDLYGIKSLDYTLMFIPVEPAFNVAIEHDNELIQLALEKNIMLVSPTNLMVALKTINNMWRVEYQNQNAQDIANKAGAIYDKLVNFVDDMKKLGNHLQRAESSYGDAMKKLSEGRGNLIRKAEDMKSLRISNNKLLPSDLVEKSEITSMVANGYCS</sequence>
<dbReference type="RefSeq" id="WP_229817431.1">
    <property type="nucleotide sequence ID" value="NZ_BNAH01000018.1"/>
</dbReference>
<keyword evidence="4" id="KW-0233">DNA recombination</keyword>
<evidence type="ECO:0000256" key="6">
    <source>
        <dbReference type="SAM" id="Phobius"/>
    </source>
</evidence>
<evidence type="ECO:0000256" key="1">
    <source>
        <dbReference type="ARBA" id="ARBA00003416"/>
    </source>
</evidence>
<dbReference type="PANTHER" id="PTHR30563">
    <property type="entry name" value="DNA RECOMBINATION PROTEIN RMUC"/>
    <property type="match status" value="1"/>
</dbReference>
<keyword evidence="3 5" id="KW-0175">Coiled coil</keyword>
<protein>
    <submittedName>
        <fullName evidence="7">DNA recombination protein RmuC</fullName>
    </submittedName>
</protein>
<evidence type="ECO:0000313" key="8">
    <source>
        <dbReference type="Proteomes" id="UP000626370"/>
    </source>
</evidence>
<evidence type="ECO:0000256" key="2">
    <source>
        <dbReference type="ARBA" id="ARBA00009840"/>
    </source>
</evidence>
<evidence type="ECO:0000256" key="4">
    <source>
        <dbReference type="ARBA" id="ARBA00023172"/>
    </source>
</evidence>
<evidence type="ECO:0000256" key="5">
    <source>
        <dbReference type="SAM" id="Coils"/>
    </source>
</evidence>
<keyword evidence="8" id="KW-1185">Reference proteome</keyword>
<accession>A0ABQ3J7Z5</accession>
<dbReference type="InterPro" id="IPR003798">
    <property type="entry name" value="DNA_recombination_RmuC"/>
</dbReference>
<keyword evidence="6" id="KW-1133">Transmembrane helix</keyword>
<name>A0ABQ3J7Z5_9GAMM</name>
<dbReference type="PANTHER" id="PTHR30563:SF0">
    <property type="entry name" value="DNA RECOMBINATION PROTEIN RMUC"/>
    <property type="match status" value="1"/>
</dbReference>
<evidence type="ECO:0000313" key="7">
    <source>
        <dbReference type="EMBL" id="GHF02086.1"/>
    </source>
</evidence>
<feature type="coiled-coil region" evidence="5">
    <location>
        <begin position="45"/>
        <end position="72"/>
    </location>
</feature>
<gene>
    <name evidence="7" type="primary">rmuC</name>
    <name evidence="7" type="ORF">GCM10011501_34380</name>
</gene>
<evidence type="ECO:0000256" key="3">
    <source>
        <dbReference type="ARBA" id="ARBA00023054"/>
    </source>
</evidence>
<comment type="caution">
    <text evidence="7">The sequence shown here is derived from an EMBL/GenBank/DDBJ whole genome shotgun (WGS) entry which is preliminary data.</text>
</comment>
<keyword evidence="6" id="KW-0472">Membrane</keyword>
<comment type="function">
    <text evidence="1">Involved in DNA recombination.</text>
</comment>
<dbReference type="EMBL" id="BNAH01000018">
    <property type="protein sequence ID" value="GHF02086.1"/>
    <property type="molecule type" value="Genomic_DNA"/>
</dbReference>
<feature type="transmembrane region" description="Helical" evidence="6">
    <location>
        <begin position="6"/>
        <end position="26"/>
    </location>
</feature>
<reference evidence="8" key="1">
    <citation type="journal article" date="2019" name="Int. J. Syst. Evol. Microbiol.">
        <title>The Global Catalogue of Microorganisms (GCM) 10K type strain sequencing project: providing services to taxonomists for standard genome sequencing and annotation.</title>
        <authorList>
            <consortium name="The Broad Institute Genomics Platform"/>
            <consortium name="The Broad Institute Genome Sequencing Center for Infectious Disease"/>
            <person name="Wu L."/>
            <person name="Ma J."/>
        </authorList>
    </citation>
    <scope>NUCLEOTIDE SEQUENCE [LARGE SCALE GENOMIC DNA]</scope>
    <source>
        <strain evidence="8">CGMCC 1.15922</strain>
    </source>
</reference>
<organism evidence="7 8">
    <name type="scientific">Thalassotalea profundi</name>
    <dbReference type="NCBI Taxonomy" id="2036687"/>
    <lineage>
        <taxon>Bacteria</taxon>
        <taxon>Pseudomonadati</taxon>
        <taxon>Pseudomonadota</taxon>
        <taxon>Gammaproteobacteria</taxon>
        <taxon>Alteromonadales</taxon>
        <taxon>Colwelliaceae</taxon>
        <taxon>Thalassotalea</taxon>
    </lineage>
</organism>
<proteinExistence type="inferred from homology"/>
<feature type="coiled-coil region" evidence="5">
    <location>
        <begin position="111"/>
        <end position="235"/>
    </location>
</feature>